<gene>
    <name evidence="3" type="ORF">MD535_03180</name>
</gene>
<dbReference type="Proteomes" id="UP001155587">
    <property type="component" value="Unassembled WGS sequence"/>
</dbReference>
<dbReference type="Gene3D" id="3.20.20.70">
    <property type="entry name" value="Aldolase class I"/>
    <property type="match status" value="1"/>
</dbReference>
<organism evidence="3 4">
    <name type="scientific">Vibrio qingdaonensis</name>
    <dbReference type="NCBI Taxonomy" id="2829491"/>
    <lineage>
        <taxon>Bacteria</taxon>
        <taxon>Pseudomonadati</taxon>
        <taxon>Pseudomonadota</taxon>
        <taxon>Gammaproteobacteria</taxon>
        <taxon>Vibrionales</taxon>
        <taxon>Vibrionaceae</taxon>
        <taxon>Vibrio</taxon>
    </lineage>
</organism>
<evidence type="ECO:0000313" key="3">
    <source>
        <dbReference type="EMBL" id="MCW8345032.1"/>
    </source>
</evidence>
<evidence type="ECO:0000313" key="4">
    <source>
        <dbReference type="Proteomes" id="UP001155587"/>
    </source>
</evidence>
<evidence type="ECO:0000256" key="1">
    <source>
        <dbReference type="ARBA" id="ARBA00022801"/>
    </source>
</evidence>
<dbReference type="EC" id="3.2.1.22" evidence="3"/>
<dbReference type="AlphaFoldDB" id="A0A9X3CKI5"/>
<dbReference type="EMBL" id="JAKRRY010000002">
    <property type="protein sequence ID" value="MCW8345032.1"/>
    <property type="molecule type" value="Genomic_DNA"/>
</dbReference>
<dbReference type="InterPro" id="IPR050985">
    <property type="entry name" value="Alpha-glycosidase_related"/>
</dbReference>
<protein>
    <submittedName>
        <fullName evidence="3">Alpha-galactosidase</fullName>
        <ecNumber evidence="3">3.2.1.22</ecNumber>
    </submittedName>
</protein>
<dbReference type="GO" id="GO:0004557">
    <property type="term" value="F:alpha-galactosidase activity"/>
    <property type="evidence" value="ECO:0007669"/>
    <property type="project" value="UniProtKB-EC"/>
</dbReference>
<dbReference type="GO" id="GO:0016052">
    <property type="term" value="P:carbohydrate catabolic process"/>
    <property type="evidence" value="ECO:0007669"/>
    <property type="project" value="InterPro"/>
</dbReference>
<sequence length="584" mass="66439">MTEYIPFSKEVDALAINPNISITKCNGELYFEYTSLNFEPLASRTALTRFENQVESDAMLLGDGFQMLCQTSGTVNQLVDIGRCPDNSASYRIYDEDAPKRFYNYLVIEQSSGFTLFGFTSCHRFSGYFELHTTTQGIDVLAFIDGEDSAPQSWESNQLESLVVLHSDTMDSVFSQFADIIASHHPAKVGVSQPSPIGWCSWYAYYADVDRQNVLDNVQVMEQEQEMLEWVLLDDGYQAFMGDWLTPSDKFEGGVKALIESIRSKGKKPAIWIAPFIAQAESEIFQQHPDWFLKHSDDTALKAEDVTYGGWRCTPWYILDCSNPEVLAHLTHVVKTMREEWGIELFKLDANYWGTLKGQRYRPGVTGVEAYRLGMQAITEGAGEALVLGCNAPMWPSLGLVDAMRVSDDVERDAHRFEQIAKETFLRSWQHQRLWLIDPDCVTLTSLPNQGADRSSYEFHRNVLLASGGVLLSGDPLPELTPFAKETLESLVTRQKQTNNTSVFQSLTMNHSMLKLTEQRRLHCLFQYTEDGTDYTLASEYPCDWFDFWTREKLNQEPSHIHVITLNHARESRAVVAVFSSEEY</sequence>
<reference evidence="3" key="1">
    <citation type="submission" date="2022-02" db="EMBL/GenBank/DDBJ databases">
        <title>Vibrio sp. nov, a new bacterium isolated from seawater.</title>
        <authorList>
            <person name="Yuan Y."/>
        </authorList>
    </citation>
    <scope>NUCLEOTIDE SEQUENCE</scope>
    <source>
        <strain evidence="3">ZSDZ65</strain>
    </source>
</reference>
<dbReference type="InterPro" id="IPR002252">
    <property type="entry name" value="Glyco_hydro_36"/>
</dbReference>
<keyword evidence="1 3" id="KW-0378">Hydrolase</keyword>
<dbReference type="SUPFAM" id="SSF51445">
    <property type="entry name" value="(Trans)glycosidases"/>
    <property type="match status" value="1"/>
</dbReference>
<dbReference type="InterPro" id="IPR013785">
    <property type="entry name" value="Aldolase_TIM"/>
</dbReference>
<dbReference type="PANTHER" id="PTHR43053">
    <property type="entry name" value="GLYCOSIDASE FAMILY 31"/>
    <property type="match status" value="1"/>
</dbReference>
<name>A0A9X3CKI5_9VIBR</name>
<dbReference type="CDD" id="cd14791">
    <property type="entry name" value="GH36"/>
    <property type="match status" value="1"/>
</dbReference>
<keyword evidence="4" id="KW-1185">Reference proteome</keyword>
<accession>A0A9X3CKI5</accession>
<dbReference type="InterPro" id="IPR017853">
    <property type="entry name" value="GH"/>
</dbReference>
<dbReference type="PANTHER" id="PTHR43053:SF3">
    <property type="entry name" value="ALPHA-GALACTOSIDASE C-RELATED"/>
    <property type="match status" value="1"/>
</dbReference>
<evidence type="ECO:0000256" key="2">
    <source>
        <dbReference type="ARBA" id="ARBA00023295"/>
    </source>
</evidence>
<keyword evidence="2 3" id="KW-0326">Glycosidase</keyword>
<proteinExistence type="predicted"/>
<dbReference type="RefSeq" id="WP_265673481.1">
    <property type="nucleotide sequence ID" value="NZ_JAKRRY010000002.1"/>
</dbReference>
<comment type="caution">
    <text evidence="3">The sequence shown here is derived from an EMBL/GenBank/DDBJ whole genome shotgun (WGS) entry which is preliminary data.</text>
</comment>
<dbReference type="Pfam" id="PF02065">
    <property type="entry name" value="Melibiase"/>
    <property type="match status" value="1"/>
</dbReference>